<name>A0A212K6H0_9BACT</name>
<reference evidence="1" key="1">
    <citation type="submission" date="2016-04" db="EMBL/GenBank/DDBJ databases">
        <authorList>
            <person name="Evans L.H."/>
            <person name="Alamgir A."/>
            <person name="Owens N."/>
            <person name="Weber N.D."/>
            <person name="Virtaneva K."/>
            <person name="Barbian K."/>
            <person name="Babar A."/>
            <person name="Rosenke K."/>
        </authorList>
    </citation>
    <scope>NUCLEOTIDE SEQUENCE</scope>
    <source>
        <strain evidence="1">86-2</strain>
    </source>
</reference>
<gene>
    <name evidence="1" type="ORF">KL86DYS2_13105</name>
</gene>
<dbReference type="InterPro" id="IPR041289">
    <property type="entry name" value="Bact_RF_family3"/>
</dbReference>
<dbReference type="EMBL" id="FLUL01000001">
    <property type="protein sequence ID" value="SBW07105.1"/>
    <property type="molecule type" value="Genomic_DNA"/>
</dbReference>
<sequence>MALKEKIKKLATVTAGPCVSISLNTHRTRPASDKDKILLKNLLSQAEKQIVAEYGKRTVAPLLEKIATVENRVNENNNLDSLHVFLSNDMEEIIRTSWTVPEDRLNIRSTFNLRPLIKAYNRSKEYLILVLSQGGVQLYKALGDGIEEEVKSDGFPFEGSPYYIPNRAERSDAKRVDDLVREFFNQVDKAVVKVNQETELECVVVSTEDNFSKLMQVADKPDIYIGYTSIDYNNSKPHDVVKPGWEIMKQYMHEHRSEAIVEMKEAISKHKVLTDLQEIYRAAIDGNGEMLIVYDKFSQPVRMIDERNFELAKEANQPDVIDDIVSDIAWEVLSKGGKVFFTMQDEIKELDKIALKTRY</sequence>
<dbReference type="RefSeq" id="WP_296951531.1">
    <property type="nucleotide sequence ID" value="NZ_LT599021.1"/>
</dbReference>
<accession>A0A212K6H0</accession>
<organism evidence="1">
    <name type="scientific">uncultured Dysgonomonas sp</name>
    <dbReference type="NCBI Taxonomy" id="206096"/>
    <lineage>
        <taxon>Bacteria</taxon>
        <taxon>Pseudomonadati</taxon>
        <taxon>Bacteroidota</taxon>
        <taxon>Bacteroidia</taxon>
        <taxon>Bacteroidales</taxon>
        <taxon>Dysgonomonadaceae</taxon>
        <taxon>Dysgonomonas</taxon>
        <taxon>environmental samples</taxon>
    </lineage>
</organism>
<evidence type="ECO:0000313" key="1">
    <source>
        <dbReference type="EMBL" id="SBW07105.1"/>
    </source>
</evidence>
<proteinExistence type="predicted"/>
<dbReference type="Pfam" id="PF18845">
    <property type="entry name" value="baeRF_family3"/>
    <property type="match status" value="1"/>
</dbReference>
<evidence type="ECO:0008006" key="2">
    <source>
        <dbReference type="Google" id="ProtNLM"/>
    </source>
</evidence>
<dbReference type="AlphaFoldDB" id="A0A212K6H0"/>
<protein>
    <recommendedName>
        <fullName evidence="2">Chemotaxis protein</fullName>
    </recommendedName>
</protein>